<dbReference type="PATRIC" id="fig|1286094.4.peg.43"/>
<proteinExistence type="predicted"/>
<accession>S4A7W3</accession>
<comment type="caution">
    <text evidence="1">The sequence shown here is derived from an EMBL/GenBank/DDBJ whole genome shotgun (WGS) entry which is preliminary data.</text>
</comment>
<evidence type="ECO:0000313" key="1">
    <source>
        <dbReference type="EMBL" id="EPH46880.1"/>
    </source>
</evidence>
<dbReference type="RefSeq" id="WP_016638182.1">
    <property type="nucleotide sequence ID" value="NZ_AOPZ01000003.1"/>
</dbReference>
<protein>
    <submittedName>
        <fullName evidence="1">Uncharacterized protein</fullName>
    </submittedName>
</protein>
<dbReference type="AlphaFoldDB" id="S4A7W3"/>
<evidence type="ECO:0000313" key="2">
    <source>
        <dbReference type="Proteomes" id="UP000014629"/>
    </source>
</evidence>
<reference evidence="1 2" key="1">
    <citation type="submission" date="2013-02" db="EMBL/GenBank/DDBJ databases">
        <title>Draft Genome Sequence of Streptomyces aurantiacus, Which Produces Setomimycin.</title>
        <authorList>
            <person name="Gruening B.A."/>
            <person name="Praeg A."/>
            <person name="Erxleben A."/>
            <person name="Guenther S."/>
            <person name="Mueller M."/>
        </authorList>
    </citation>
    <scope>NUCLEOTIDE SEQUENCE [LARGE SCALE GENOMIC DNA]</scope>
    <source>
        <strain evidence="1 2">JA 4570</strain>
    </source>
</reference>
<gene>
    <name evidence="1" type="ORF">STRAU_0046</name>
</gene>
<organism evidence="1 2">
    <name type="scientific">Streptomyces aurantiacus JA 4570</name>
    <dbReference type="NCBI Taxonomy" id="1286094"/>
    <lineage>
        <taxon>Bacteria</taxon>
        <taxon>Bacillati</taxon>
        <taxon>Actinomycetota</taxon>
        <taxon>Actinomycetes</taxon>
        <taxon>Kitasatosporales</taxon>
        <taxon>Streptomycetaceae</taxon>
        <taxon>Streptomyces</taxon>
        <taxon>Streptomyces aurantiacus group</taxon>
    </lineage>
</organism>
<sequence>MTDAATLTRTTSATAQQDLIAAVVVRAAQGTLDTRHDVAVLLERIEDLQQRIDAAEAALPGITHLTPGEPAELTLYRTEHEDGPDTLPLSLYTNRAAARDHARALVDSEGIPHSATPAWVPEHSGDDAIEELILFGPGDVEDPDEDATGYLVVPVTVVAAYTPEAQE</sequence>
<dbReference type="OrthoDB" id="4336683at2"/>
<dbReference type="Proteomes" id="UP000014629">
    <property type="component" value="Unassembled WGS sequence"/>
</dbReference>
<name>S4A7W3_9ACTN</name>
<dbReference type="EMBL" id="AOPZ01000003">
    <property type="protein sequence ID" value="EPH46880.1"/>
    <property type="molecule type" value="Genomic_DNA"/>
</dbReference>
<keyword evidence="2" id="KW-1185">Reference proteome</keyword>